<dbReference type="EMBL" id="WNKQ01000032">
    <property type="protein sequence ID" value="KAF5844056.1"/>
    <property type="molecule type" value="Genomic_DNA"/>
</dbReference>
<dbReference type="Gene3D" id="4.10.240.10">
    <property type="entry name" value="Zn(2)-C6 fungal-type DNA-binding domain"/>
    <property type="match status" value="1"/>
</dbReference>
<evidence type="ECO:0000256" key="1">
    <source>
        <dbReference type="ARBA" id="ARBA00004123"/>
    </source>
</evidence>
<name>A0A8H5Z751_COCSA</name>
<dbReference type="Pfam" id="PF00172">
    <property type="entry name" value="Zn_clus"/>
    <property type="match status" value="1"/>
</dbReference>
<dbReference type="AlphaFoldDB" id="A0A8H5Z751"/>
<dbReference type="GO" id="GO:0005634">
    <property type="term" value="C:nucleus"/>
    <property type="evidence" value="ECO:0007669"/>
    <property type="project" value="UniProtKB-SubCell"/>
</dbReference>
<protein>
    <recommendedName>
        <fullName evidence="4">Zn(2)-C6 fungal-type domain-containing protein</fullName>
    </recommendedName>
</protein>
<feature type="region of interest" description="Disordered" evidence="3">
    <location>
        <begin position="231"/>
        <end position="250"/>
    </location>
</feature>
<dbReference type="GO" id="GO:0000976">
    <property type="term" value="F:transcription cis-regulatory region binding"/>
    <property type="evidence" value="ECO:0007669"/>
    <property type="project" value="TreeGrafter"/>
</dbReference>
<keyword evidence="2" id="KW-0539">Nucleus</keyword>
<dbReference type="Proteomes" id="UP000624244">
    <property type="component" value="Unassembled WGS sequence"/>
</dbReference>
<dbReference type="GO" id="GO:0008270">
    <property type="term" value="F:zinc ion binding"/>
    <property type="evidence" value="ECO:0007669"/>
    <property type="project" value="InterPro"/>
</dbReference>
<gene>
    <name evidence="5" type="ORF">GGP41_002245</name>
</gene>
<dbReference type="PANTHER" id="PTHR37534">
    <property type="entry name" value="TRANSCRIPTIONAL ACTIVATOR PROTEIN UGA3"/>
    <property type="match status" value="1"/>
</dbReference>
<dbReference type="CDD" id="cd00067">
    <property type="entry name" value="GAL4"/>
    <property type="match status" value="1"/>
</dbReference>
<organism evidence="5 6">
    <name type="scientific">Cochliobolus sativus</name>
    <name type="common">Common root rot and spot blotch fungus</name>
    <name type="synonym">Bipolaris sorokiniana</name>
    <dbReference type="NCBI Taxonomy" id="45130"/>
    <lineage>
        <taxon>Eukaryota</taxon>
        <taxon>Fungi</taxon>
        <taxon>Dikarya</taxon>
        <taxon>Ascomycota</taxon>
        <taxon>Pezizomycotina</taxon>
        <taxon>Dothideomycetes</taxon>
        <taxon>Pleosporomycetidae</taxon>
        <taxon>Pleosporales</taxon>
        <taxon>Pleosporineae</taxon>
        <taxon>Pleosporaceae</taxon>
        <taxon>Bipolaris</taxon>
    </lineage>
</organism>
<dbReference type="Pfam" id="PF11951">
    <property type="entry name" value="Fungal_trans_2"/>
    <property type="match status" value="1"/>
</dbReference>
<evidence type="ECO:0000313" key="5">
    <source>
        <dbReference type="EMBL" id="KAF5844056.1"/>
    </source>
</evidence>
<dbReference type="GO" id="GO:0045944">
    <property type="term" value="P:positive regulation of transcription by RNA polymerase II"/>
    <property type="evidence" value="ECO:0007669"/>
    <property type="project" value="TreeGrafter"/>
</dbReference>
<evidence type="ECO:0000259" key="4">
    <source>
        <dbReference type="PROSITE" id="PS50048"/>
    </source>
</evidence>
<dbReference type="PANTHER" id="PTHR37534:SF7">
    <property type="entry name" value="TRANSCRIPTIONAL ACTIVATOR PROTEIN UGA3"/>
    <property type="match status" value="1"/>
</dbReference>
<proteinExistence type="predicted"/>
<reference evidence="5" key="1">
    <citation type="submission" date="2019-11" db="EMBL/GenBank/DDBJ databases">
        <title>Bipolaris sorokiniana Genome sequencing.</title>
        <authorList>
            <person name="Wang H."/>
        </authorList>
    </citation>
    <scope>NUCLEOTIDE SEQUENCE</scope>
</reference>
<dbReference type="InterPro" id="IPR001138">
    <property type="entry name" value="Zn2Cys6_DnaBD"/>
</dbReference>
<dbReference type="PROSITE" id="PS50048">
    <property type="entry name" value="ZN2_CY6_FUNGAL_2"/>
    <property type="match status" value="1"/>
</dbReference>
<dbReference type="PROSITE" id="PS00463">
    <property type="entry name" value="ZN2_CY6_FUNGAL_1"/>
    <property type="match status" value="1"/>
</dbReference>
<comment type="subcellular location">
    <subcellularLocation>
        <location evidence="1">Nucleus</location>
    </subcellularLocation>
</comment>
<evidence type="ECO:0000256" key="2">
    <source>
        <dbReference type="ARBA" id="ARBA00023242"/>
    </source>
</evidence>
<dbReference type="SMART" id="SM00066">
    <property type="entry name" value="GAL4"/>
    <property type="match status" value="1"/>
</dbReference>
<feature type="compositionally biased region" description="Polar residues" evidence="3">
    <location>
        <begin position="240"/>
        <end position="250"/>
    </location>
</feature>
<dbReference type="GO" id="GO:0000981">
    <property type="term" value="F:DNA-binding transcription factor activity, RNA polymerase II-specific"/>
    <property type="evidence" value="ECO:0007669"/>
    <property type="project" value="InterPro"/>
</dbReference>
<evidence type="ECO:0000256" key="3">
    <source>
        <dbReference type="SAM" id="MobiDB-lite"/>
    </source>
</evidence>
<dbReference type="InterPro" id="IPR021858">
    <property type="entry name" value="Fun_TF"/>
</dbReference>
<sequence length="385" mass="42571">MSPPDSSGSSLSKRRRTVEGSCWPCKQRRVKCDLQKPCCRRCINSDTQDCSYDKVLLRWKKRPAKPVPQPQPRLSQEHSLNGLDLALNERKAIDYFRARLWPLFSTLPEPCPPPVALALRSQPVLQALCVFAEEHRALQTKESPKPSLSKRRLQCLSAIRTHLGGGVPEGNALSALLVAVLLLYFLEGYVNCTNDGASTHCHFAGLLAIINTLGGFQAAWTSSDRAFERALQPTYPTPDNPTESQASEHATKTLPQLTVEASLSLIIAFQHAALIYLYSAIHNIPAKHFLVQQHVKACLDCIQGMDPRTKAQNCALFPLYVAGAHSLDESQRAYISETLDTIHKNLQFESVASVSATLDTLWQSSHSPTGWVDSFKDTATCTLVI</sequence>
<evidence type="ECO:0000313" key="6">
    <source>
        <dbReference type="Proteomes" id="UP000624244"/>
    </source>
</evidence>
<feature type="domain" description="Zn(2)-C6 fungal-type" evidence="4">
    <location>
        <begin position="21"/>
        <end position="52"/>
    </location>
</feature>
<comment type="caution">
    <text evidence="5">The sequence shown here is derived from an EMBL/GenBank/DDBJ whole genome shotgun (WGS) entry which is preliminary data.</text>
</comment>
<dbReference type="SUPFAM" id="SSF57701">
    <property type="entry name" value="Zn2/Cys6 DNA-binding domain"/>
    <property type="match status" value="1"/>
</dbReference>
<dbReference type="InterPro" id="IPR036864">
    <property type="entry name" value="Zn2-C6_fun-type_DNA-bd_sf"/>
</dbReference>
<accession>A0A8H5Z751</accession>